<dbReference type="AlphaFoldDB" id="A0A7N2LMA7"/>
<keyword evidence="2" id="KW-0723">Serine/threonine-protein kinase</keyword>
<evidence type="ECO:0000256" key="6">
    <source>
        <dbReference type="ARBA" id="ARBA00022729"/>
    </source>
</evidence>
<keyword evidence="14" id="KW-0325">Glycoprotein</keyword>
<dbReference type="SMART" id="SM00220">
    <property type="entry name" value="S_TKc"/>
    <property type="match status" value="1"/>
</dbReference>
<evidence type="ECO:0000313" key="21">
    <source>
        <dbReference type="EnsemblPlants" id="QL05p024581:mrna"/>
    </source>
</evidence>
<organism evidence="21 22">
    <name type="scientific">Quercus lobata</name>
    <name type="common">Valley oak</name>
    <dbReference type="NCBI Taxonomy" id="97700"/>
    <lineage>
        <taxon>Eukaryota</taxon>
        <taxon>Viridiplantae</taxon>
        <taxon>Streptophyta</taxon>
        <taxon>Embryophyta</taxon>
        <taxon>Tracheophyta</taxon>
        <taxon>Spermatophyta</taxon>
        <taxon>Magnoliopsida</taxon>
        <taxon>eudicotyledons</taxon>
        <taxon>Gunneridae</taxon>
        <taxon>Pentapetalae</taxon>
        <taxon>rosids</taxon>
        <taxon>fabids</taxon>
        <taxon>Fagales</taxon>
        <taxon>Fagaceae</taxon>
        <taxon>Quercus</taxon>
    </lineage>
</organism>
<keyword evidence="3" id="KW-0597">Phosphoprotein</keyword>
<dbReference type="InterPro" id="IPR011009">
    <property type="entry name" value="Kinase-like_dom_sf"/>
</dbReference>
<evidence type="ECO:0000256" key="12">
    <source>
        <dbReference type="ARBA" id="ARBA00023136"/>
    </source>
</evidence>
<feature type="domain" description="Protein kinase" evidence="19">
    <location>
        <begin position="344"/>
        <end position="629"/>
    </location>
</feature>
<dbReference type="CDD" id="cd14066">
    <property type="entry name" value="STKc_IRAK"/>
    <property type="match status" value="1"/>
</dbReference>
<dbReference type="FunFam" id="1.10.510.10:FF:000343">
    <property type="entry name" value="Cysteine-rich receptor-like protein kinase 28"/>
    <property type="match status" value="1"/>
</dbReference>
<evidence type="ECO:0000256" key="18">
    <source>
        <dbReference type="SAM" id="SignalP"/>
    </source>
</evidence>
<evidence type="ECO:0000256" key="10">
    <source>
        <dbReference type="ARBA" id="ARBA00022840"/>
    </source>
</evidence>
<keyword evidence="12 17" id="KW-0472">Membrane</keyword>
<reference evidence="21" key="2">
    <citation type="submission" date="2021-01" db="UniProtKB">
        <authorList>
            <consortium name="EnsemblPlants"/>
        </authorList>
    </citation>
    <scope>IDENTIFICATION</scope>
</reference>
<dbReference type="FunCoup" id="A0A7N2LMA7">
    <property type="interactions" value="142"/>
</dbReference>
<dbReference type="Gramene" id="QL05p024581:mrna">
    <property type="protein sequence ID" value="QL05p024581:mrna"/>
    <property type="gene ID" value="QL05p024581"/>
</dbReference>
<dbReference type="PROSITE" id="PS00107">
    <property type="entry name" value="PROTEIN_KINASE_ATP"/>
    <property type="match status" value="1"/>
</dbReference>
<protein>
    <recommendedName>
        <fullName evidence="23">Cysteine-rich receptor-like protein kinase 29</fullName>
    </recommendedName>
</protein>
<evidence type="ECO:0000256" key="5">
    <source>
        <dbReference type="ARBA" id="ARBA00022692"/>
    </source>
</evidence>
<evidence type="ECO:0008006" key="23">
    <source>
        <dbReference type="Google" id="ProtNLM"/>
    </source>
</evidence>
<dbReference type="Gene3D" id="3.30.430.20">
    <property type="entry name" value="Gnk2 domain, C-X8-C-X2-C motif"/>
    <property type="match status" value="2"/>
</dbReference>
<dbReference type="PROSITE" id="PS00108">
    <property type="entry name" value="PROTEIN_KINASE_ST"/>
    <property type="match status" value="1"/>
</dbReference>
<dbReference type="InterPro" id="IPR000719">
    <property type="entry name" value="Prot_kinase_dom"/>
</dbReference>
<keyword evidence="5 17" id="KW-0812">Transmembrane</keyword>
<evidence type="ECO:0000256" key="17">
    <source>
        <dbReference type="SAM" id="Phobius"/>
    </source>
</evidence>
<evidence type="ECO:0000313" key="22">
    <source>
        <dbReference type="Proteomes" id="UP000594261"/>
    </source>
</evidence>
<dbReference type="InterPro" id="IPR038408">
    <property type="entry name" value="GNK2_sf"/>
</dbReference>
<dbReference type="InterPro" id="IPR001245">
    <property type="entry name" value="Ser-Thr/Tyr_kinase_cat_dom"/>
</dbReference>
<dbReference type="FunFam" id="3.30.200.20:FF:000142">
    <property type="entry name" value="Cysteine-rich receptor-like protein kinase 10"/>
    <property type="match status" value="1"/>
</dbReference>
<evidence type="ECO:0000256" key="9">
    <source>
        <dbReference type="ARBA" id="ARBA00022777"/>
    </source>
</evidence>
<sequence length="675" mass="74923">MAVVSSSLLFLLSAILIPIQASALLPYLFPPTCKNNSGNYTSNSTYRTNLNQVLSSLYSNTTIDYGFYYSSYGQNPDKVYAIGLCRGDVNPDDCRGCLKNSSILLTQDCPNQKEAVGWCDQCMLRYSNSSIFGIMDTSFHVLVCDMQNVSADNLAQFNDDANMLLNNLTSEAAAGGSLRKYAARSAITTDYRKIYALVQCTPDLSEQDCINCLLYAIAAVPDYCAGKVGRLVVLTSCNIKYTVHSFFDSTAASAPSSTNTTTSPPLTNTTTISEGNPSNTLRTVIIVVVVSVAFVVLIVSICICIYLRVSSPREKAAENIDDEIPSVESLQFDFSTISVATDDFSEANKLGQGGFGAVYKGTLYNGQDVAVKRLSTNSGQGDLEFKNEVLLVAKLQHRNLVRLLGFCMERNERLLIYEFVPNTSLDHFLFDPIKRVHLNWEMRCKIIGGIARGLLYLHEDSRLRIIHRDLKASNILLDEEMNAKISDFGMAKLFLLDQTQSNTSRIVGTYGYMAPEYAMYGQFSVKSDVFSFGVLVLEIVSGQRNNCVRNGENVEDLLTYAWNNWRKGTASHIIDPTLRHSSTIEIMRCVHIGLLCVQENVTDRPTMALIVLMLNSYSITLPVPSHPAFFMHSNIESDMPSNWEHNLDVARSDHSKGHYVQHSANEASITELYPR</sequence>
<evidence type="ECO:0000256" key="15">
    <source>
        <dbReference type="PROSITE-ProRule" id="PRU10141"/>
    </source>
</evidence>
<evidence type="ECO:0000256" key="13">
    <source>
        <dbReference type="ARBA" id="ARBA00023170"/>
    </source>
</evidence>
<dbReference type="FunFam" id="3.30.430.20:FF:000003">
    <property type="entry name" value="Cysteine-rich RLK (RECEPTOR-like protein kinase) 10"/>
    <property type="match status" value="1"/>
</dbReference>
<dbReference type="PROSITE" id="PS51473">
    <property type="entry name" value="GNK2"/>
    <property type="match status" value="2"/>
</dbReference>
<evidence type="ECO:0000256" key="3">
    <source>
        <dbReference type="ARBA" id="ARBA00022553"/>
    </source>
</evidence>
<keyword evidence="7" id="KW-0677">Repeat</keyword>
<dbReference type="EMBL" id="LRBV02000005">
    <property type="status" value="NOT_ANNOTATED_CDS"/>
    <property type="molecule type" value="Genomic_DNA"/>
</dbReference>
<dbReference type="InParanoid" id="A0A7N2LMA7"/>
<evidence type="ECO:0000256" key="7">
    <source>
        <dbReference type="ARBA" id="ARBA00022737"/>
    </source>
</evidence>
<dbReference type="PANTHER" id="PTHR27002">
    <property type="entry name" value="RECEPTOR-LIKE SERINE/THREONINE-PROTEIN KINASE SD1-8"/>
    <property type="match status" value="1"/>
</dbReference>
<keyword evidence="11 17" id="KW-1133">Transmembrane helix</keyword>
<dbReference type="InterPro" id="IPR008271">
    <property type="entry name" value="Ser/Thr_kinase_AS"/>
</dbReference>
<dbReference type="Gene3D" id="1.10.510.10">
    <property type="entry name" value="Transferase(Phosphotransferase) domain 1"/>
    <property type="match status" value="1"/>
</dbReference>
<keyword evidence="4" id="KW-0808">Transferase</keyword>
<dbReference type="InterPro" id="IPR017441">
    <property type="entry name" value="Protein_kinase_ATP_BS"/>
</dbReference>
<evidence type="ECO:0000259" key="20">
    <source>
        <dbReference type="PROSITE" id="PS51473"/>
    </source>
</evidence>
<evidence type="ECO:0000256" key="1">
    <source>
        <dbReference type="ARBA" id="ARBA00004167"/>
    </source>
</evidence>
<dbReference type="FunFam" id="3.30.430.20:FF:000002">
    <property type="entry name" value="Cysteine-rich receptor-like protein kinase 10"/>
    <property type="match status" value="1"/>
</dbReference>
<keyword evidence="6 18" id="KW-0732">Signal</keyword>
<comment type="subcellular location">
    <subcellularLocation>
        <location evidence="1">Membrane</location>
        <topology evidence="1">Single-pass membrane protein</topology>
    </subcellularLocation>
</comment>
<keyword evidence="8 15" id="KW-0547">Nucleotide-binding</keyword>
<dbReference type="SUPFAM" id="SSF56112">
    <property type="entry name" value="Protein kinase-like (PK-like)"/>
    <property type="match status" value="1"/>
</dbReference>
<feature type="signal peptide" evidence="18">
    <location>
        <begin position="1"/>
        <end position="23"/>
    </location>
</feature>
<feature type="binding site" evidence="15">
    <location>
        <position position="372"/>
    </location>
    <ligand>
        <name>ATP</name>
        <dbReference type="ChEBI" id="CHEBI:30616"/>
    </ligand>
</feature>
<dbReference type="PROSITE" id="PS50011">
    <property type="entry name" value="PROTEIN_KINASE_DOM"/>
    <property type="match status" value="1"/>
</dbReference>
<name>A0A7N2LMA7_QUELO</name>
<keyword evidence="9" id="KW-0418">Kinase</keyword>
<evidence type="ECO:0000256" key="4">
    <source>
        <dbReference type="ARBA" id="ARBA00022679"/>
    </source>
</evidence>
<dbReference type="GO" id="GO:0005524">
    <property type="term" value="F:ATP binding"/>
    <property type="evidence" value="ECO:0007669"/>
    <property type="project" value="UniProtKB-UniRule"/>
</dbReference>
<keyword evidence="13" id="KW-0675">Receptor</keyword>
<evidence type="ECO:0000256" key="11">
    <source>
        <dbReference type="ARBA" id="ARBA00022989"/>
    </source>
</evidence>
<dbReference type="PANTHER" id="PTHR27002:SF1073">
    <property type="entry name" value="CYSTEINE-RICH RECEPTOR-LIKE PROTEIN KINASE 29"/>
    <property type="match status" value="1"/>
</dbReference>
<feature type="transmembrane region" description="Helical" evidence="17">
    <location>
        <begin position="284"/>
        <end position="307"/>
    </location>
</feature>
<keyword evidence="22" id="KW-1185">Reference proteome</keyword>
<feature type="chain" id="PRO_5029653288" description="Cysteine-rich receptor-like protein kinase 29" evidence="18">
    <location>
        <begin position="24"/>
        <end position="675"/>
    </location>
</feature>
<proteinExistence type="predicted"/>
<dbReference type="Pfam" id="PF01657">
    <property type="entry name" value="Stress-antifung"/>
    <property type="match status" value="2"/>
</dbReference>
<dbReference type="Proteomes" id="UP000594261">
    <property type="component" value="Chromosome 5"/>
</dbReference>
<keyword evidence="10 15" id="KW-0067">ATP-binding</keyword>
<accession>A0A7N2LMA7</accession>
<dbReference type="InterPro" id="IPR002902">
    <property type="entry name" value="GNK2"/>
</dbReference>
<feature type="domain" description="Gnk2-homologous" evidence="20">
    <location>
        <begin position="28"/>
        <end position="131"/>
    </location>
</feature>
<evidence type="ECO:0000256" key="2">
    <source>
        <dbReference type="ARBA" id="ARBA00022527"/>
    </source>
</evidence>
<dbReference type="Gene3D" id="3.30.200.20">
    <property type="entry name" value="Phosphorylase Kinase, domain 1"/>
    <property type="match status" value="1"/>
</dbReference>
<dbReference type="GO" id="GO:0009737">
    <property type="term" value="P:response to abscisic acid"/>
    <property type="evidence" value="ECO:0007669"/>
    <property type="project" value="UniProtKB-ARBA"/>
</dbReference>
<dbReference type="Pfam" id="PF07714">
    <property type="entry name" value="PK_Tyr_Ser-Thr"/>
    <property type="match status" value="1"/>
</dbReference>
<feature type="compositionally biased region" description="Low complexity" evidence="16">
    <location>
        <begin position="251"/>
        <end position="271"/>
    </location>
</feature>
<evidence type="ECO:0000256" key="14">
    <source>
        <dbReference type="ARBA" id="ARBA00023180"/>
    </source>
</evidence>
<feature type="domain" description="Gnk2-homologous" evidence="20">
    <location>
        <begin position="137"/>
        <end position="246"/>
    </location>
</feature>
<dbReference type="CDD" id="cd23509">
    <property type="entry name" value="Gnk2-like"/>
    <property type="match status" value="2"/>
</dbReference>
<dbReference type="OMA" id="CKFATEN"/>
<evidence type="ECO:0000256" key="8">
    <source>
        <dbReference type="ARBA" id="ARBA00022741"/>
    </source>
</evidence>
<dbReference type="GO" id="GO:0004674">
    <property type="term" value="F:protein serine/threonine kinase activity"/>
    <property type="evidence" value="ECO:0007669"/>
    <property type="project" value="UniProtKB-KW"/>
</dbReference>
<evidence type="ECO:0000259" key="19">
    <source>
        <dbReference type="PROSITE" id="PS50011"/>
    </source>
</evidence>
<dbReference type="EnsemblPlants" id="QL05p024581:mrna">
    <property type="protein sequence ID" value="QL05p024581:mrna"/>
    <property type="gene ID" value="QL05p024581"/>
</dbReference>
<dbReference type="GO" id="GO:0005886">
    <property type="term" value="C:plasma membrane"/>
    <property type="evidence" value="ECO:0007669"/>
    <property type="project" value="TreeGrafter"/>
</dbReference>
<evidence type="ECO:0000256" key="16">
    <source>
        <dbReference type="SAM" id="MobiDB-lite"/>
    </source>
</evidence>
<reference evidence="21 22" key="1">
    <citation type="journal article" date="2016" name="G3 (Bethesda)">
        <title>First Draft Assembly and Annotation of the Genome of a California Endemic Oak Quercus lobata Nee (Fagaceae).</title>
        <authorList>
            <person name="Sork V.L."/>
            <person name="Fitz-Gibbon S.T."/>
            <person name="Puiu D."/>
            <person name="Crepeau M."/>
            <person name="Gugger P.F."/>
            <person name="Sherman R."/>
            <person name="Stevens K."/>
            <person name="Langley C.H."/>
            <person name="Pellegrini M."/>
            <person name="Salzberg S.L."/>
        </authorList>
    </citation>
    <scope>NUCLEOTIDE SEQUENCE [LARGE SCALE GENOMIC DNA]</scope>
    <source>
        <strain evidence="21 22">cv. SW786</strain>
    </source>
</reference>
<feature type="region of interest" description="Disordered" evidence="16">
    <location>
        <begin position="251"/>
        <end position="274"/>
    </location>
</feature>